<dbReference type="EMBL" id="LFYT02000005">
    <property type="protein sequence ID" value="PVE43465.1"/>
    <property type="molecule type" value="Genomic_DNA"/>
</dbReference>
<dbReference type="CDD" id="cd06261">
    <property type="entry name" value="TM_PBP2"/>
    <property type="match status" value="1"/>
</dbReference>
<organism evidence="9 10">
    <name type="scientific">Limnohabitans planktonicus II-D5</name>
    <dbReference type="NCBI Taxonomy" id="1293045"/>
    <lineage>
        <taxon>Bacteria</taxon>
        <taxon>Pseudomonadati</taxon>
        <taxon>Pseudomonadota</taxon>
        <taxon>Betaproteobacteria</taxon>
        <taxon>Burkholderiales</taxon>
        <taxon>Comamonadaceae</taxon>
        <taxon>Limnohabitans</taxon>
    </lineage>
</organism>
<feature type="transmembrane region" description="Helical" evidence="7">
    <location>
        <begin position="12"/>
        <end position="30"/>
    </location>
</feature>
<dbReference type="STRING" id="1293045.H663_03430"/>
<dbReference type="Gene3D" id="1.10.3720.10">
    <property type="entry name" value="MetI-like"/>
    <property type="match status" value="1"/>
</dbReference>
<keyword evidence="4 7" id="KW-0812">Transmembrane</keyword>
<dbReference type="PROSITE" id="PS50928">
    <property type="entry name" value="ABC_TM1"/>
    <property type="match status" value="1"/>
</dbReference>
<accession>A0A2T7UFI2</accession>
<dbReference type="PANTHER" id="PTHR30151">
    <property type="entry name" value="ALKANE SULFONATE ABC TRANSPORTER-RELATED, MEMBRANE SUBUNIT"/>
    <property type="match status" value="1"/>
</dbReference>
<comment type="caution">
    <text evidence="9">The sequence shown here is derived from an EMBL/GenBank/DDBJ whole genome shotgun (WGS) entry which is preliminary data.</text>
</comment>
<dbReference type="OrthoDB" id="8138334at2"/>
<keyword evidence="3" id="KW-1003">Cell membrane</keyword>
<dbReference type="GO" id="GO:0042918">
    <property type="term" value="P:alkanesulfonate transmembrane transport"/>
    <property type="evidence" value="ECO:0007669"/>
    <property type="project" value="UniProtKB-ARBA"/>
</dbReference>
<dbReference type="FunFam" id="1.10.3720.10:FF:000003">
    <property type="entry name" value="Aliphatic sulfonate ABC transporter permease"/>
    <property type="match status" value="1"/>
</dbReference>
<comment type="similarity">
    <text evidence="7">Belongs to the binding-protein-dependent transport system permease family.</text>
</comment>
<evidence type="ECO:0000256" key="7">
    <source>
        <dbReference type="RuleBase" id="RU363032"/>
    </source>
</evidence>
<name>A0A2T7UFI2_9BURK</name>
<dbReference type="InterPro" id="IPR000515">
    <property type="entry name" value="MetI-like"/>
</dbReference>
<dbReference type="SUPFAM" id="SSF161098">
    <property type="entry name" value="MetI-like"/>
    <property type="match status" value="1"/>
</dbReference>
<evidence type="ECO:0000313" key="9">
    <source>
        <dbReference type="EMBL" id="PVE43465.1"/>
    </source>
</evidence>
<keyword evidence="5 7" id="KW-1133">Transmembrane helix</keyword>
<evidence type="ECO:0000256" key="4">
    <source>
        <dbReference type="ARBA" id="ARBA00022692"/>
    </source>
</evidence>
<dbReference type="GO" id="GO:0010438">
    <property type="term" value="P:cellular response to sulfur starvation"/>
    <property type="evidence" value="ECO:0007669"/>
    <property type="project" value="TreeGrafter"/>
</dbReference>
<dbReference type="PANTHER" id="PTHR30151:SF25">
    <property type="entry name" value="TAURINE TRANSPORT SYSTEM PERMEASE PROTEIN TAUC"/>
    <property type="match status" value="1"/>
</dbReference>
<keyword evidence="6 7" id="KW-0472">Membrane</keyword>
<protein>
    <submittedName>
        <fullName evidence="9">ABC transporter permease</fullName>
    </submittedName>
</protein>
<feature type="transmembrane region" description="Helical" evidence="7">
    <location>
        <begin position="135"/>
        <end position="154"/>
    </location>
</feature>
<keyword evidence="2 7" id="KW-0813">Transport</keyword>
<dbReference type="AlphaFoldDB" id="A0A2T7UFI2"/>
<sequence>MVGLTQRKNHRRSVVGIATIVLLLIIWYLATTVTGWINPSRFPRPDEVLSAFTFIQTEGYGNGKLHQHVLHSLKLVAMGFAVAVGVGVPLGLLMGYSRRAEALINPAFLLLRPIPPLAWIPLAIVWLGLEDGSKILVIFVAAFVPSVINSYTGVRNIETPVMEAASMLGIKGWRMVTEVLLPGAMPMIFTGLRLSLQASWTTLVAAELIGALYGLGSILNQAAQDIFPAMILVAMAFVGICGASTTWLLGVLENHAMPWRKGRVAT</sequence>
<reference evidence="9" key="1">
    <citation type="submission" date="2017-04" db="EMBL/GenBank/DDBJ databases">
        <title>Unexpected and diverse lifestyles within the genus Limnohabitans.</title>
        <authorList>
            <person name="Kasalicky V."/>
            <person name="Mehrshad M."/>
            <person name="Andrei S.-A."/>
            <person name="Salcher M."/>
            <person name="Kratochvilova H."/>
            <person name="Simek K."/>
            <person name="Ghai R."/>
        </authorList>
    </citation>
    <scope>NUCLEOTIDE SEQUENCE [LARGE SCALE GENOMIC DNA]</scope>
    <source>
        <strain evidence="9">II-D5</strain>
    </source>
</reference>
<keyword evidence="10" id="KW-1185">Reference proteome</keyword>
<comment type="subcellular location">
    <subcellularLocation>
        <location evidence="1 7">Cell membrane</location>
        <topology evidence="1 7">Multi-pass membrane protein</topology>
    </subcellularLocation>
</comment>
<evidence type="ECO:0000256" key="5">
    <source>
        <dbReference type="ARBA" id="ARBA00022989"/>
    </source>
</evidence>
<feature type="domain" description="ABC transmembrane type-1" evidence="8">
    <location>
        <begin position="69"/>
        <end position="248"/>
    </location>
</feature>
<feature type="transmembrane region" description="Helical" evidence="7">
    <location>
        <begin position="108"/>
        <end position="129"/>
    </location>
</feature>
<evidence type="ECO:0000256" key="3">
    <source>
        <dbReference type="ARBA" id="ARBA00022475"/>
    </source>
</evidence>
<feature type="transmembrane region" description="Helical" evidence="7">
    <location>
        <begin position="75"/>
        <end position="96"/>
    </location>
</feature>
<feature type="transmembrane region" description="Helical" evidence="7">
    <location>
        <begin position="226"/>
        <end position="249"/>
    </location>
</feature>
<evidence type="ECO:0000259" key="8">
    <source>
        <dbReference type="PROSITE" id="PS50928"/>
    </source>
</evidence>
<feature type="transmembrane region" description="Helical" evidence="7">
    <location>
        <begin position="200"/>
        <end position="219"/>
    </location>
</feature>
<evidence type="ECO:0000256" key="2">
    <source>
        <dbReference type="ARBA" id="ARBA00022448"/>
    </source>
</evidence>
<evidence type="ECO:0000256" key="6">
    <source>
        <dbReference type="ARBA" id="ARBA00023136"/>
    </source>
</evidence>
<dbReference type="Proteomes" id="UP000037507">
    <property type="component" value="Unassembled WGS sequence"/>
</dbReference>
<dbReference type="GO" id="GO:0005886">
    <property type="term" value="C:plasma membrane"/>
    <property type="evidence" value="ECO:0007669"/>
    <property type="project" value="UniProtKB-SubCell"/>
</dbReference>
<proteinExistence type="inferred from homology"/>
<dbReference type="InterPro" id="IPR035906">
    <property type="entry name" value="MetI-like_sf"/>
</dbReference>
<evidence type="ECO:0000313" key="10">
    <source>
        <dbReference type="Proteomes" id="UP000037507"/>
    </source>
</evidence>
<feature type="transmembrane region" description="Helical" evidence="7">
    <location>
        <begin position="175"/>
        <end position="194"/>
    </location>
</feature>
<gene>
    <name evidence="9" type="ORF">H663_005490</name>
</gene>
<dbReference type="Pfam" id="PF00528">
    <property type="entry name" value="BPD_transp_1"/>
    <property type="match status" value="1"/>
</dbReference>
<evidence type="ECO:0000256" key="1">
    <source>
        <dbReference type="ARBA" id="ARBA00004651"/>
    </source>
</evidence>